<evidence type="ECO:0000256" key="4">
    <source>
        <dbReference type="SAM" id="Phobius"/>
    </source>
</evidence>
<feature type="repeat" description="RCC1" evidence="3">
    <location>
        <begin position="158"/>
        <end position="207"/>
    </location>
</feature>
<keyword evidence="4" id="KW-0812">Transmembrane</keyword>
<dbReference type="InterPro" id="IPR051210">
    <property type="entry name" value="Ub_ligase/GEF_domain"/>
</dbReference>
<dbReference type="CDD" id="cd00055">
    <property type="entry name" value="EGF_Lam"/>
    <property type="match status" value="1"/>
</dbReference>
<feature type="transmembrane region" description="Helical" evidence="4">
    <location>
        <begin position="2552"/>
        <end position="2572"/>
    </location>
</feature>
<dbReference type="PROSITE" id="PS00022">
    <property type="entry name" value="EGF_1"/>
    <property type="match status" value="2"/>
</dbReference>
<dbReference type="Pfam" id="PF02010">
    <property type="entry name" value="REJ"/>
    <property type="match status" value="1"/>
</dbReference>
<keyword evidence="1" id="KW-0677">Repeat</keyword>
<evidence type="ECO:0000256" key="1">
    <source>
        <dbReference type="ARBA" id="ARBA00022737"/>
    </source>
</evidence>
<dbReference type="InterPro" id="IPR002049">
    <property type="entry name" value="LE_dom"/>
</dbReference>
<feature type="disulfide bond" evidence="2">
    <location>
        <begin position="993"/>
        <end position="1002"/>
    </location>
</feature>
<dbReference type="Gene3D" id="2.130.10.30">
    <property type="entry name" value="Regulator of chromosome condensation 1/beta-lactamase-inhibitor protein II"/>
    <property type="match status" value="4"/>
</dbReference>
<feature type="transmembrane region" description="Helical" evidence="4">
    <location>
        <begin position="2593"/>
        <end position="2620"/>
    </location>
</feature>
<feature type="repeat" description="RCC1" evidence="3">
    <location>
        <begin position="262"/>
        <end position="313"/>
    </location>
</feature>
<comment type="caution">
    <text evidence="2">Lacks conserved residue(s) required for the propagation of feature annotation.</text>
</comment>
<dbReference type="PANTHER" id="PTHR22870">
    <property type="entry name" value="REGULATOR OF CHROMOSOME CONDENSATION"/>
    <property type="match status" value="1"/>
</dbReference>
<feature type="transmembrane region" description="Helical" evidence="4">
    <location>
        <begin position="2632"/>
        <end position="2656"/>
    </location>
</feature>
<dbReference type="Gene3D" id="2.10.25.10">
    <property type="entry name" value="Laminin"/>
    <property type="match status" value="3"/>
</dbReference>
<name>A0A7S1KR89_9EUKA</name>
<feature type="transmembrane region" description="Helical" evidence="4">
    <location>
        <begin position="2236"/>
        <end position="2260"/>
    </location>
</feature>
<sequence>MCTYKCTIRVTMFHNTFKAIFLVILLYFHIALHEYHHIHAVETVRASGSNKFGQLGAGYLPYEQTPLKLNPFFGVDIDVVQICNGYYYTLFRTAGGKVYSAGSSLDGLLGRGTLAESFLFGLIESYVDADGTVLSHDAMNITHVECGSQFTMYLNDKGEVFSAGRGRFLGHGSTLAVSVPKQIAALANETVKTLSSGETHTIFYTESGKFWATGQNDHGAMCIGDEGSSYLSIEPIPPFLSADEELISIASGNAFNIILSNKTVYGCGLATDGRLGLGDTSSRSTPEENLFLRDLNIISIAVGSAHSVFLNASGTVFVSGPNGYGALGLSGFSSRLSPEELTYFSSQAIVIVSIAAGHDSTVFLSSTGRVFYAGRNDYGNGGLGNTVAPPTSPIVEVSTLSALGNVQSLFKCYHSHFYRTSTGDLFGSGTNANNEMIKETPGTAMAAHILAALPNGDSTKDIETGEDHSIILAESGNVYTVGRQNNCQGGLGTTSDVPSATLITSISPVALGNDSIVHISAGSYFSVFVTQGGKVWTVGSQQMAVGYYPNMNCVPQQITTLDPYQIVYAAAGDDHALLLTSDGQTWCTGRNGNGPCGLSGEVYFPRHISFFENETVTNLAGGAQFSLFTTVSGRVYASGYTASHRNCLGRTGPNAMIPEEIPFLSNRSIDVVSAGQSHSIFLSTSSGVVYSCGSNNFGMLGLGTTSSTGFPEEVTYFSSRGIHIIDVKAGSLSTYFLSVDGDAYFAGQTAFGQSGSIGVFISTPTKTLPEAFSISKLMGGNSDSAFWHSCEDGKRFFNGSCQPCPEFFACRKGQLEDCRNSTSQPYPGAGIGNSECSSCISGFFFNATSGTCHPCTPGYYCPGASARIECPSMNSTAGASSLSDCFPLKCFDIGADNSAVCSGNGICTAEDACTCEPSYFGPQCENFLCFGDSDPNACGGARGTCVGANNCSCIVNGYSGAQCENYTCFGIDASHHNVCSSHGACLIPDQCSCSTPYSGANCDHIACPTGYGGALCDQHICFGVAESDSIVCSGRGSCTNVDTCECDDGVFGTNCQTFECFGQLNSDPGVCSGQGSCVSPDNCFCNSPGYTGSRCQTLSCDDLLLVNNTSGEYSNVTCSGHGECTGPNMCTCDKQWDGVNCQECAAGWTGSNCSEATCDCLDRGECLSDMTCDCMGNFAPPYCRQCLANVYGVECNMYCDSKITCSNHGTCEPVTGGCVCQSDDREGHYGGGSCQRCESGWVGHASCSIHFDDSSWKFNSLGDGIVGVFHHPVANQIVDCSALLPVASEREAFGSDLTCQWIQNDHANGDFTILFGSNPTLQVGDSIEFDIYLGDAIEAIGASSTRRRVNITAPVAGVDVPIAIIRAQREVGSCDDVILDGSSSTSFDGRPLVFKWGLSNAAVIGAASLNLVSFLSAQSNSILSVNATLLAPDVVHDFKLVVSNFLGETAEASMSLTRRTTDIPQALVLGGGVRKAGSGDYIILEGTLQESACISSSEVGYEWQQVAGSPVSFSQSLLDGRRVVLDGANNALPHFAATYVFEFTTYMLSYPLLNSSAQVTVQISPKPMQLSFVGGAAQHMLFNSNFTLKVQVGGYENEQSSGNISYNWLCVVKSTLEDCPNSNLLPKTSTINTLLVPHNMLPSGTTYIFRVTAMRSGTSTSVSSVEVSIVGNGIPRVVMDPYQPHVNPNERFVLEGNLVNAASITISEYFWTAKRGENVLTSAQMSALAYTPTNQRVLGIAANSLLAGQSYSFALNARSSSNQVGFAQAVVKVNNNPRPGFFTVTPSSGEVLSTEFSIVCGGWRDDDLPLMYRMTYADPSNPSRESSLVFKTLSNSFKITIPVPGLSSNNHTLTLRLYVSDKFGATTQVSQTVRVTPFNDPHVLTAALNRALQQQQQKLSFLRAEEKVTSVAHLASALNAASGSQNTSQIRDALFAIVDNLNNSNDSLPESVESVKQRTDMVSRLIFKTTPMDRTLSQQRSVVARFLSSAATSPNLRADSAHDLLGALSSISYDAEADLNTDETSTYFSSVQNVGSNLLSQQTVGQSLTLVESSKFSIGVVRKLRSDIGSSVQISNNTVEIPESLASAALTPGADSLGIQLQLSSRHSLPNSDNVTSSIFSVSFSGSTSEVSVKDLPDPIILYIPFQYDLNVLEWNETQAGFRPSCRYWNTTRKMWDSDGGMLLNVIQSNDSTSAVLVCAFSHTTDFASVVQYTLPSFSIPDVTLVVKLNTDNMTALIVIVCLVALYILVLIIVELLSLFHPRVIEEGKPLHLLQENSENSAVRTLLDRFKQSHIWVAVLSKPTLGKTNFTRSMFLTLIMVTICGILVSNALTFGQTQANLMQTILAGIFSDFAAIPFVVFFTIAFGLVKARKAVDKEPINKEPPFLSEKELSNPFDNDDIVSSVKDYVVYVEEQQKVARGDPYLLLNPTLEKSVKSRMKKPLLYSDDNVHDVITPIVTNVILDEQNEFLNEYDKDSLVEIFDKRYNIHMDALDEFLRRFQKWNQLQKREGGISKVALLVFFVASILYFSLLGLIDACVITTVKWIGERGAIIISVLGVVAYIATCILLYLYARFKFVNAVSDSSKVQASKQAVFFVLLISVSIVTVCIVLMCVLAVIYFMKLWMWLKLDYFIVFEVGCGLVIGMCACLIMFSLYIPDTGKKRKARKKKGKKKKKPKVKKEGFGLPWWSRYIVYLLAWLYIGTFSYLIVVYGIQFDNAQKGSAWQWIGSSLFGLGQNILLNKPVVFVIRVIVLVSMSTMFEELAFFSIEFPDVPGIEQ</sequence>
<accession>A0A7S1KR89</accession>
<dbReference type="Pfam" id="PF25390">
    <property type="entry name" value="WD40_RLD"/>
    <property type="match status" value="1"/>
</dbReference>
<evidence type="ECO:0000313" key="6">
    <source>
        <dbReference type="EMBL" id="CAD9082135.1"/>
    </source>
</evidence>
<evidence type="ECO:0000259" key="5">
    <source>
        <dbReference type="PROSITE" id="PS50026"/>
    </source>
</evidence>
<evidence type="ECO:0000256" key="2">
    <source>
        <dbReference type="PROSITE-ProRule" id="PRU00076"/>
    </source>
</evidence>
<feature type="repeat" description="RCC1" evidence="3">
    <location>
        <begin position="687"/>
        <end position="740"/>
    </location>
</feature>
<feature type="transmembrane region" description="Helical" evidence="4">
    <location>
        <begin position="12"/>
        <end position="32"/>
    </location>
</feature>
<feature type="transmembrane region" description="Helical" evidence="4">
    <location>
        <begin position="2747"/>
        <end position="2768"/>
    </location>
</feature>
<dbReference type="PROSITE" id="PS01186">
    <property type="entry name" value="EGF_2"/>
    <property type="match status" value="1"/>
</dbReference>
<feature type="transmembrane region" description="Helical" evidence="4">
    <location>
        <begin position="2516"/>
        <end position="2546"/>
    </location>
</feature>
<dbReference type="InterPro" id="IPR002859">
    <property type="entry name" value="PKD/REJ-like"/>
</dbReference>
<dbReference type="SMART" id="SM00181">
    <property type="entry name" value="EGF"/>
    <property type="match status" value="8"/>
</dbReference>
<feature type="transmembrane region" description="Helical" evidence="4">
    <location>
        <begin position="2314"/>
        <end position="2333"/>
    </location>
</feature>
<organism evidence="6">
    <name type="scientific">Percolomonas cosmopolitus</name>
    <dbReference type="NCBI Taxonomy" id="63605"/>
    <lineage>
        <taxon>Eukaryota</taxon>
        <taxon>Discoba</taxon>
        <taxon>Heterolobosea</taxon>
        <taxon>Tetramitia</taxon>
        <taxon>Eutetramitia</taxon>
        <taxon>Percolomonadidae</taxon>
        <taxon>Percolomonas</taxon>
    </lineage>
</organism>
<feature type="repeat" description="RCC1" evidence="3">
    <location>
        <begin position="533"/>
        <end position="582"/>
    </location>
</feature>
<feature type="repeat" description="RCC1" evidence="3">
    <location>
        <begin position="314"/>
        <end position="367"/>
    </location>
</feature>
<dbReference type="PRINTS" id="PR00633">
    <property type="entry name" value="RCCNDNSATION"/>
</dbReference>
<dbReference type="Pfam" id="PF13540">
    <property type="entry name" value="RCC1_2"/>
    <property type="match status" value="2"/>
</dbReference>
<proteinExistence type="predicted"/>
<protein>
    <recommendedName>
        <fullName evidence="5">EGF-like domain-containing protein</fullName>
    </recommendedName>
</protein>
<feature type="transmembrane region" description="Helical" evidence="4">
    <location>
        <begin position="2723"/>
        <end position="2740"/>
    </location>
</feature>
<dbReference type="InterPro" id="IPR058923">
    <property type="entry name" value="RCC1-like_dom"/>
</dbReference>
<dbReference type="InterPro" id="IPR000408">
    <property type="entry name" value="Reg_chr_condens"/>
</dbReference>
<dbReference type="PANTHER" id="PTHR22870:SF466">
    <property type="entry name" value="ANKYRIN REPEAT-CONTAINING PROTEIN"/>
    <property type="match status" value="1"/>
</dbReference>
<feature type="transmembrane region" description="Helical" evidence="4">
    <location>
        <begin position="2345"/>
        <end position="2369"/>
    </location>
</feature>
<reference evidence="6" key="1">
    <citation type="submission" date="2021-01" db="EMBL/GenBank/DDBJ databases">
        <authorList>
            <person name="Corre E."/>
            <person name="Pelletier E."/>
            <person name="Niang G."/>
            <person name="Scheremetjew M."/>
            <person name="Finn R."/>
            <person name="Kale V."/>
            <person name="Holt S."/>
            <person name="Cochrane G."/>
            <person name="Meng A."/>
            <person name="Brown T."/>
            <person name="Cohen L."/>
        </authorList>
    </citation>
    <scope>NUCLEOTIDE SEQUENCE</scope>
    <source>
        <strain evidence="6">WS</strain>
    </source>
</reference>
<feature type="domain" description="EGF-like" evidence="5">
    <location>
        <begin position="1056"/>
        <end position="1096"/>
    </location>
</feature>
<evidence type="ECO:0000256" key="3">
    <source>
        <dbReference type="PROSITE-ProRule" id="PRU00235"/>
    </source>
</evidence>
<feature type="repeat" description="RCC1" evidence="3">
    <location>
        <begin position="96"/>
        <end position="157"/>
    </location>
</feature>
<dbReference type="InterPro" id="IPR000742">
    <property type="entry name" value="EGF"/>
</dbReference>
<feature type="domain" description="EGF-like" evidence="5">
    <location>
        <begin position="892"/>
        <end position="925"/>
    </location>
</feature>
<dbReference type="Pfam" id="PF00415">
    <property type="entry name" value="RCC1"/>
    <property type="match status" value="1"/>
</dbReference>
<dbReference type="PROSITE" id="PS00626">
    <property type="entry name" value="RCC1_2"/>
    <property type="match status" value="1"/>
</dbReference>
<dbReference type="SUPFAM" id="SSF50985">
    <property type="entry name" value="RCC1/BLIP-II"/>
    <property type="match status" value="2"/>
</dbReference>
<gene>
    <name evidence="6" type="ORF">PCOS0759_LOCUS5375</name>
</gene>
<dbReference type="EMBL" id="HBGD01006483">
    <property type="protein sequence ID" value="CAD9082135.1"/>
    <property type="molecule type" value="Transcribed_RNA"/>
</dbReference>
<keyword evidence="4" id="KW-0472">Membrane</keyword>
<feature type="domain" description="EGF-like" evidence="5">
    <location>
        <begin position="970"/>
        <end position="1003"/>
    </location>
</feature>
<feature type="transmembrane region" description="Helical" evidence="4">
    <location>
        <begin position="2691"/>
        <end position="2711"/>
    </location>
</feature>
<dbReference type="PROSITE" id="PS50012">
    <property type="entry name" value="RCC1_3"/>
    <property type="match status" value="9"/>
</dbReference>
<feature type="repeat" description="RCC1" evidence="3">
    <location>
        <begin position="633"/>
        <end position="685"/>
    </location>
</feature>
<dbReference type="PROSITE" id="PS50026">
    <property type="entry name" value="EGF_3"/>
    <property type="match status" value="3"/>
</dbReference>
<keyword evidence="2" id="KW-1015">Disulfide bond</keyword>
<keyword evidence="2" id="KW-0245">EGF-like domain</keyword>
<feature type="repeat" description="RCC1" evidence="3">
    <location>
        <begin position="476"/>
        <end position="532"/>
    </location>
</feature>
<keyword evidence="4" id="KW-1133">Transmembrane helix</keyword>
<feature type="disulfide bond" evidence="2">
    <location>
        <begin position="915"/>
        <end position="924"/>
    </location>
</feature>
<feature type="repeat" description="RCC1" evidence="3">
    <location>
        <begin position="208"/>
        <end position="262"/>
    </location>
</feature>
<dbReference type="InterPro" id="IPR009091">
    <property type="entry name" value="RCC1/BLIP-II"/>
</dbReference>